<accession>A0ABY5Z1C3</accession>
<sequence length="348" mass="36696">MRLRRMSIVLAMALVTVATVSGFGRAQPSWKLLDSGSTARLRGLAAVSDRVAWASGTEGTVLRTVDGGRTWRQVGPPDTTGLQFRDIEAFDAWHAVVLAIGEGELSRVYVTDDGGKSWTETFHNTDPAAFYDCVAFFDRRHGLALSDPVDGRFRMLATQDGGRHWAVQPTDGMPPALAGEFAFAASGTCLVTAKRPGPDAWFATGGGAAARVFHSDDFGRHWSASATPIPSGATAGIYSLAFQNRRHGIAVGGDFTAPTSAPDAAATSRDGGRAWTVAKAAPGEFRSGAAWRSSRGDIAYAVGPTGSDVSYDGGRTWKRFDTGSFDAVACADGACWASGEAGRIARLR</sequence>
<reference evidence="1" key="1">
    <citation type="submission" date="2021-04" db="EMBL/GenBank/DDBJ databases">
        <title>Biosynthetic gene clusters of Dactylosporangioum roseum.</title>
        <authorList>
            <person name="Hartkoorn R.C."/>
            <person name="Beaudoing E."/>
            <person name="Hot D."/>
            <person name="Moureu S."/>
        </authorList>
    </citation>
    <scope>NUCLEOTIDE SEQUENCE</scope>
    <source>
        <strain evidence="1">NRRL B-16295</strain>
    </source>
</reference>
<evidence type="ECO:0000313" key="2">
    <source>
        <dbReference type="Proteomes" id="UP001058271"/>
    </source>
</evidence>
<dbReference type="Proteomes" id="UP001058271">
    <property type="component" value="Chromosome"/>
</dbReference>
<dbReference type="Gene3D" id="2.130.10.10">
    <property type="entry name" value="YVTN repeat-like/Quinoprotein amine dehydrogenase"/>
    <property type="match status" value="2"/>
</dbReference>
<keyword evidence="2" id="KW-1185">Reference proteome</keyword>
<name>A0ABY5Z1C3_9ACTN</name>
<dbReference type="PANTHER" id="PTHR47199">
    <property type="entry name" value="PHOTOSYSTEM II STABILITY/ASSEMBLY FACTOR HCF136, CHLOROPLASTIC"/>
    <property type="match status" value="1"/>
</dbReference>
<proteinExistence type="predicted"/>
<evidence type="ECO:0000313" key="1">
    <source>
        <dbReference type="EMBL" id="UWZ35826.1"/>
    </source>
</evidence>
<dbReference type="InterPro" id="IPR015943">
    <property type="entry name" value="WD40/YVTN_repeat-like_dom_sf"/>
</dbReference>
<dbReference type="CDD" id="cd15482">
    <property type="entry name" value="Sialidase_non-viral"/>
    <property type="match status" value="1"/>
</dbReference>
<dbReference type="Pfam" id="PF02012">
    <property type="entry name" value="BNR"/>
    <property type="match status" value="1"/>
</dbReference>
<protein>
    <submittedName>
        <fullName evidence="1">Oxidoreductase</fullName>
    </submittedName>
</protein>
<organism evidence="1 2">
    <name type="scientific">Dactylosporangium roseum</name>
    <dbReference type="NCBI Taxonomy" id="47989"/>
    <lineage>
        <taxon>Bacteria</taxon>
        <taxon>Bacillati</taxon>
        <taxon>Actinomycetota</taxon>
        <taxon>Actinomycetes</taxon>
        <taxon>Micromonosporales</taxon>
        <taxon>Micromonosporaceae</taxon>
        <taxon>Dactylosporangium</taxon>
    </lineage>
</organism>
<dbReference type="EMBL" id="CP073721">
    <property type="protein sequence ID" value="UWZ35826.1"/>
    <property type="molecule type" value="Genomic_DNA"/>
</dbReference>
<dbReference type="InterPro" id="IPR002860">
    <property type="entry name" value="BNR_rpt"/>
</dbReference>
<dbReference type="SUPFAM" id="SSF110296">
    <property type="entry name" value="Oligoxyloglucan reducing end-specific cellobiohydrolase"/>
    <property type="match status" value="1"/>
</dbReference>
<gene>
    <name evidence="1" type="ORF">Drose_32825</name>
</gene>
<dbReference type="PANTHER" id="PTHR47199:SF2">
    <property type="entry name" value="PHOTOSYSTEM II STABILITY_ASSEMBLY FACTOR HCF136, CHLOROPLASTIC"/>
    <property type="match status" value="1"/>
</dbReference>